<protein>
    <submittedName>
        <fullName evidence="1 2">Uncharacterized protein</fullName>
    </submittedName>
</protein>
<keyword evidence="3" id="KW-1185">Reference proteome</keyword>
<organism evidence="1 3">
    <name type="scientific">Medicago truncatula</name>
    <name type="common">Barrel medic</name>
    <name type="synonym">Medicago tribuloides</name>
    <dbReference type="NCBI Taxonomy" id="3880"/>
    <lineage>
        <taxon>Eukaryota</taxon>
        <taxon>Viridiplantae</taxon>
        <taxon>Streptophyta</taxon>
        <taxon>Embryophyta</taxon>
        <taxon>Tracheophyta</taxon>
        <taxon>Spermatophyta</taxon>
        <taxon>Magnoliopsida</taxon>
        <taxon>eudicotyledons</taxon>
        <taxon>Gunneridae</taxon>
        <taxon>Pentapetalae</taxon>
        <taxon>rosids</taxon>
        <taxon>fabids</taxon>
        <taxon>Fabales</taxon>
        <taxon>Fabaceae</taxon>
        <taxon>Papilionoideae</taxon>
        <taxon>50 kb inversion clade</taxon>
        <taxon>NPAAA clade</taxon>
        <taxon>Hologalegina</taxon>
        <taxon>IRL clade</taxon>
        <taxon>Trifolieae</taxon>
        <taxon>Medicago</taxon>
    </lineage>
</organism>
<dbReference type="HOGENOM" id="CLU_400835_0_0_1"/>
<evidence type="ECO:0000313" key="3">
    <source>
        <dbReference type="Proteomes" id="UP000002051"/>
    </source>
</evidence>
<accession>A0A072VCL0</accession>
<sequence>MISKGMDRQGWMSFVLKEKLKGLKFIIKEWHKGVYGDMEASVSKRVEDILELDVRGEEVGLSEEEVELRKSLFRDLWRLLRAKDSNMVQRARSKLFKEGDTNSKNFHKCVKIRNSGNSIKALRVGEEWVQSLTNVRRVVVDYFTNHVAAHSWERLKLDGVSFQSLREEDNLSLVAPLSMEEIEKVVKDSEVDKKARDQGKVRIMFDQFHGNDVLPKAILTYFVALIPKINSPLELKDYRPISLLGCLYKLLAKVLARRLAKAVLRGFEMVSGLKVNFYKSCLMGINVNPEFMEMACNFLNCSQRSFPFRYLGLSVGGNPGRVATWDPLLDHLTKRLYSWGNNYISLGGRIVLINSILNSIPIFQLSFFKMLVKVWKSITIIQREFLWGGVGGGRKINWVKWSVVCQPKKFGGLGVRDVWLMNLSLLAKWRWRLLFGENALWKEAFMERGEEVCLRGASKWWKDVVNLEKGGEEGWFNEEIEMRVGNRVTTSFWNVAWRGAVPFKVKYSRLFSISTQQEALIEDIWVDEVTGGSWVFTWRRRLFVWEENLLNALLGDLDGFTINNVEDVWRWKLGGKDVFTMKSLLFEVRRGEEGGGCSLGRRIWINLIGWLDLNFIMPPNLVIHRECWSSGVMKKKIRKGLRMIRQAAIWVIWKARNECIFNDVVTRCDEVVEDIKLLSWKWAFGKN</sequence>
<name>A0A072VCL0_MEDTR</name>
<dbReference type="EMBL" id="CM001218">
    <property type="protein sequence ID" value="KEH39198.1"/>
    <property type="molecule type" value="Genomic_DNA"/>
</dbReference>
<proteinExistence type="predicted"/>
<dbReference type="AlphaFoldDB" id="A0A072VCL0"/>
<dbReference type="Proteomes" id="UP000002051">
    <property type="component" value="Chromosome 2"/>
</dbReference>
<reference evidence="1 3" key="1">
    <citation type="journal article" date="2011" name="Nature">
        <title>The Medicago genome provides insight into the evolution of rhizobial symbioses.</title>
        <authorList>
            <person name="Young N.D."/>
            <person name="Debelle F."/>
            <person name="Oldroyd G.E."/>
            <person name="Geurts R."/>
            <person name="Cannon S.B."/>
            <person name="Udvardi M.K."/>
            <person name="Benedito V.A."/>
            <person name="Mayer K.F."/>
            <person name="Gouzy J."/>
            <person name="Schoof H."/>
            <person name="Van de Peer Y."/>
            <person name="Proost S."/>
            <person name="Cook D.R."/>
            <person name="Meyers B.C."/>
            <person name="Spannagl M."/>
            <person name="Cheung F."/>
            <person name="De Mita S."/>
            <person name="Krishnakumar V."/>
            <person name="Gundlach H."/>
            <person name="Zhou S."/>
            <person name="Mudge J."/>
            <person name="Bharti A.K."/>
            <person name="Murray J.D."/>
            <person name="Naoumkina M.A."/>
            <person name="Rosen B."/>
            <person name="Silverstein K.A."/>
            <person name="Tang H."/>
            <person name="Rombauts S."/>
            <person name="Zhao P.X."/>
            <person name="Zhou P."/>
            <person name="Barbe V."/>
            <person name="Bardou P."/>
            <person name="Bechner M."/>
            <person name="Bellec A."/>
            <person name="Berger A."/>
            <person name="Berges H."/>
            <person name="Bidwell S."/>
            <person name="Bisseling T."/>
            <person name="Choisne N."/>
            <person name="Couloux A."/>
            <person name="Denny R."/>
            <person name="Deshpande S."/>
            <person name="Dai X."/>
            <person name="Doyle J.J."/>
            <person name="Dudez A.M."/>
            <person name="Farmer A.D."/>
            <person name="Fouteau S."/>
            <person name="Franken C."/>
            <person name="Gibelin C."/>
            <person name="Gish J."/>
            <person name="Goldstein S."/>
            <person name="Gonzalez A.J."/>
            <person name="Green P.J."/>
            <person name="Hallab A."/>
            <person name="Hartog M."/>
            <person name="Hua A."/>
            <person name="Humphray S.J."/>
            <person name="Jeong D.H."/>
            <person name="Jing Y."/>
            <person name="Jocker A."/>
            <person name="Kenton S.M."/>
            <person name="Kim D.J."/>
            <person name="Klee K."/>
            <person name="Lai H."/>
            <person name="Lang C."/>
            <person name="Lin S."/>
            <person name="Macmil S.L."/>
            <person name="Magdelenat G."/>
            <person name="Matthews L."/>
            <person name="McCorrison J."/>
            <person name="Monaghan E.L."/>
            <person name="Mun J.H."/>
            <person name="Najar F.Z."/>
            <person name="Nicholson C."/>
            <person name="Noirot C."/>
            <person name="O'Bleness M."/>
            <person name="Paule C.R."/>
            <person name="Poulain J."/>
            <person name="Prion F."/>
            <person name="Qin B."/>
            <person name="Qu C."/>
            <person name="Retzel E.F."/>
            <person name="Riddle C."/>
            <person name="Sallet E."/>
            <person name="Samain S."/>
            <person name="Samson N."/>
            <person name="Sanders I."/>
            <person name="Saurat O."/>
            <person name="Scarpelli C."/>
            <person name="Schiex T."/>
            <person name="Segurens B."/>
            <person name="Severin A.J."/>
            <person name="Sherrier D.J."/>
            <person name="Shi R."/>
            <person name="Sims S."/>
            <person name="Singer S.R."/>
            <person name="Sinharoy S."/>
            <person name="Sterck L."/>
            <person name="Viollet A."/>
            <person name="Wang B.B."/>
            <person name="Wang K."/>
            <person name="Wang M."/>
            <person name="Wang X."/>
            <person name="Warfsmann J."/>
            <person name="Weissenbach J."/>
            <person name="White D.D."/>
            <person name="White J.D."/>
            <person name="Wiley G.B."/>
            <person name="Wincker P."/>
            <person name="Xing Y."/>
            <person name="Yang L."/>
            <person name="Yao Z."/>
            <person name="Ying F."/>
            <person name="Zhai J."/>
            <person name="Zhou L."/>
            <person name="Zuber A."/>
            <person name="Denarie J."/>
            <person name="Dixon R.A."/>
            <person name="May G.D."/>
            <person name="Schwartz D.C."/>
            <person name="Rogers J."/>
            <person name="Quetier F."/>
            <person name="Town C.D."/>
            <person name="Roe B.A."/>
        </authorList>
    </citation>
    <scope>NUCLEOTIDE SEQUENCE [LARGE SCALE GENOMIC DNA]</scope>
    <source>
        <strain evidence="1">A17</strain>
        <strain evidence="2 3">cv. Jemalong A17</strain>
    </source>
</reference>
<dbReference type="PANTHER" id="PTHR33116:SF78">
    <property type="entry name" value="OS12G0587133 PROTEIN"/>
    <property type="match status" value="1"/>
</dbReference>
<evidence type="ECO:0000313" key="2">
    <source>
        <dbReference type="EnsemblPlants" id="KEH39198"/>
    </source>
</evidence>
<evidence type="ECO:0000313" key="1">
    <source>
        <dbReference type="EMBL" id="KEH39198.1"/>
    </source>
</evidence>
<dbReference type="PANTHER" id="PTHR33116">
    <property type="entry name" value="REVERSE TRANSCRIPTASE ZINC-BINDING DOMAIN-CONTAINING PROTEIN-RELATED-RELATED"/>
    <property type="match status" value="1"/>
</dbReference>
<gene>
    <name evidence="1" type="ordered locus">MTR_2g090750</name>
</gene>
<reference evidence="1 3" key="2">
    <citation type="journal article" date="2014" name="BMC Genomics">
        <title>An improved genome release (version Mt4.0) for the model legume Medicago truncatula.</title>
        <authorList>
            <person name="Tang H."/>
            <person name="Krishnakumar V."/>
            <person name="Bidwell S."/>
            <person name="Rosen B."/>
            <person name="Chan A."/>
            <person name="Zhou S."/>
            <person name="Gentzbittel L."/>
            <person name="Childs K.L."/>
            <person name="Yandell M."/>
            <person name="Gundlach H."/>
            <person name="Mayer K.F."/>
            <person name="Schwartz D.C."/>
            <person name="Town C.D."/>
        </authorList>
    </citation>
    <scope>GENOME REANNOTATION</scope>
    <source>
        <strain evidence="1">A17</strain>
        <strain evidence="2 3">cv. Jemalong A17</strain>
    </source>
</reference>
<reference evidence="2" key="3">
    <citation type="submission" date="2015-04" db="UniProtKB">
        <authorList>
            <consortium name="EnsemblPlants"/>
        </authorList>
    </citation>
    <scope>IDENTIFICATION</scope>
    <source>
        <strain evidence="2">cv. Jemalong A17</strain>
    </source>
</reference>
<dbReference type="STRING" id="3880.A0A072VCL0"/>
<dbReference type="EnsemblPlants" id="KEH39198">
    <property type="protein sequence ID" value="KEH39198"/>
    <property type="gene ID" value="MTR_2g090750"/>
</dbReference>